<evidence type="ECO:0000313" key="2">
    <source>
        <dbReference type="Proteomes" id="UP000015241"/>
    </source>
</evidence>
<dbReference type="HOGENOM" id="CLU_855391_0_0_1"/>
<sequence>MPIALQVGRLVSSVCSVNLCVNHTGPSPSTGRTQALEDVPLVVTEGFTYEVPGPMVSDIQQVSQKPVLSVLRSSTTPLVRKASKVIPIRPPAAFLLRRRAQRQSQRGPGLYNLGMYALSSAPIKRHRPTACLVFVTDINVPKTTKQHEVASPVVASTSGSQANNHAAPEKDVSHIHGQRYAAVFYVDAIEIAEKADRRSRNLADLILLLDKFGVTGVAQSEDRSATVAATGTHSAEDVRGTLEVPEREVLDDSQGKQVGTRDGGVSAAFDGAGDVPRYSHKLDDIVALLGLPEVCNTAPDVYGLEHAGDVGSRENSYQVGLHCLS</sequence>
<proteinExistence type="predicted"/>
<keyword evidence="2" id="KW-1185">Reference proteome</keyword>
<gene>
    <name evidence="1" type="ORF">FOMPIDRAFT_1019160</name>
</gene>
<dbReference type="AlphaFoldDB" id="S8F2E5"/>
<protein>
    <submittedName>
        <fullName evidence="1">Uncharacterized protein</fullName>
    </submittedName>
</protein>
<dbReference type="EMBL" id="KE504197">
    <property type="protein sequence ID" value="EPS95955.1"/>
    <property type="molecule type" value="Genomic_DNA"/>
</dbReference>
<dbReference type="InParanoid" id="S8F2E5"/>
<evidence type="ECO:0000313" key="1">
    <source>
        <dbReference type="EMBL" id="EPS95955.1"/>
    </source>
</evidence>
<organism evidence="1 2">
    <name type="scientific">Fomitopsis schrenkii</name>
    <name type="common">Brown rot fungus</name>
    <dbReference type="NCBI Taxonomy" id="2126942"/>
    <lineage>
        <taxon>Eukaryota</taxon>
        <taxon>Fungi</taxon>
        <taxon>Dikarya</taxon>
        <taxon>Basidiomycota</taxon>
        <taxon>Agaricomycotina</taxon>
        <taxon>Agaricomycetes</taxon>
        <taxon>Polyporales</taxon>
        <taxon>Fomitopsis</taxon>
    </lineage>
</organism>
<name>S8F2E5_FOMSC</name>
<reference evidence="1 2" key="1">
    <citation type="journal article" date="2012" name="Science">
        <title>The Paleozoic origin of enzymatic lignin decomposition reconstructed from 31 fungal genomes.</title>
        <authorList>
            <person name="Floudas D."/>
            <person name="Binder M."/>
            <person name="Riley R."/>
            <person name="Barry K."/>
            <person name="Blanchette R.A."/>
            <person name="Henrissat B."/>
            <person name="Martinez A.T."/>
            <person name="Otillar R."/>
            <person name="Spatafora J.W."/>
            <person name="Yadav J.S."/>
            <person name="Aerts A."/>
            <person name="Benoit I."/>
            <person name="Boyd A."/>
            <person name="Carlson A."/>
            <person name="Copeland A."/>
            <person name="Coutinho P.M."/>
            <person name="de Vries R.P."/>
            <person name="Ferreira P."/>
            <person name="Findley K."/>
            <person name="Foster B."/>
            <person name="Gaskell J."/>
            <person name="Glotzer D."/>
            <person name="Gorecki P."/>
            <person name="Heitman J."/>
            <person name="Hesse C."/>
            <person name="Hori C."/>
            <person name="Igarashi K."/>
            <person name="Jurgens J.A."/>
            <person name="Kallen N."/>
            <person name="Kersten P."/>
            <person name="Kohler A."/>
            <person name="Kuees U."/>
            <person name="Kumar T.K.A."/>
            <person name="Kuo A."/>
            <person name="LaButti K."/>
            <person name="Larrondo L.F."/>
            <person name="Lindquist E."/>
            <person name="Ling A."/>
            <person name="Lombard V."/>
            <person name="Lucas S."/>
            <person name="Lundell T."/>
            <person name="Martin R."/>
            <person name="McLaughlin D.J."/>
            <person name="Morgenstern I."/>
            <person name="Morin E."/>
            <person name="Murat C."/>
            <person name="Nagy L.G."/>
            <person name="Nolan M."/>
            <person name="Ohm R.A."/>
            <person name="Patyshakuliyeva A."/>
            <person name="Rokas A."/>
            <person name="Ruiz-Duenas F.J."/>
            <person name="Sabat G."/>
            <person name="Salamov A."/>
            <person name="Samejima M."/>
            <person name="Schmutz J."/>
            <person name="Slot J.C."/>
            <person name="St John F."/>
            <person name="Stenlid J."/>
            <person name="Sun H."/>
            <person name="Sun S."/>
            <person name="Syed K."/>
            <person name="Tsang A."/>
            <person name="Wiebenga A."/>
            <person name="Young D."/>
            <person name="Pisabarro A."/>
            <person name="Eastwood D.C."/>
            <person name="Martin F."/>
            <person name="Cullen D."/>
            <person name="Grigoriev I.V."/>
            <person name="Hibbett D.S."/>
        </authorList>
    </citation>
    <scope>NUCLEOTIDE SEQUENCE</scope>
    <source>
        <strain evidence="2">FP-58527</strain>
    </source>
</reference>
<dbReference type="Proteomes" id="UP000015241">
    <property type="component" value="Unassembled WGS sequence"/>
</dbReference>
<dbReference type="OrthoDB" id="10621841at2759"/>
<accession>S8F2E5</accession>